<organism evidence="10 11">
    <name type="scientific">Geomonas paludis</name>
    <dbReference type="NCBI Taxonomy" id="2740185"/>
    <lineage>
        <taxon>Bacteria</taxon>
        <taxon>Pseudomonadati</taxon>
        <taxon>Thermodesulfobacteriota</taxon>
        <taxon>Desulfuromonadia</taxon>
        <taxon>Geobacterales</taxon>
        <taxon>Geobacteraceae</taxon>
        <taxon>Geomonas</taxon>
    </lineage>
</organism>
<dbReference type="GO" id="GO:0005829">
    <property type="term" value="C:cytosol"/>
    <property type="evidence" value="ECO:0007669"/>
    <property type="project" value="TreeGrafter"/>
</dbReference>
<dbReference type="UniPathway" id="UPA00193"/>
<comment type="cofactor">
    <cofactor evidence="1 9">
        <name>FAD</name>
        <dbReference type="ChEBI" id="CHEBI:57692"/>
    </cofactor>
</comment>
<keyword evidence="5 9" id="KW-0274">FAD</keyword>
<comment type="pathway">
    <text evidence="2 9">One-carbon metabolism; tetrahydrofolate interconversion.</text>
</comment>
<accession>A0A6V8MZ44</accession>
<comment type="similarity">
    <text evidence="3 9">Belongs to the methylenetetrahydrofolate reductase family.</text>
</comment>
<evidence type="ECO:0000256" key="3">
    <source>
        <dbReference type="ARBA" id="ARBA00006743"/>
    </source>
</evidence>
<dbReference type="SUPFAM" id="SSF51730">
    <property type="entry name" value="FAD-linked oxidoreductase"/>
    <property type="match status" value="1"/>
</dbReference>
<dbReference type="GO" id="GO:0106312">
    <property type="term" value="F:methylenetetrahydrofolate reductase (NADH) activity"/>
    <property type="evidence" value="ECO:0007669"/>
    <property type="project" value="UniProtKB-EC"/>
</dbReference>
<evidence type="ECO:0000313" key="11">
    <source>
        <dbReference type="Proteomes" id="UP000568888"/>
    </source>
</evidence>
<evidence type="ECO:0000256" key="7">
    <source>
        <dbReference type="ARBA" id="ARBA00034478"/>
    </source>
</evidence>
<evidence type="ECO:0000256" key="9">
    <source>
        <dbReference type="RuleBase" id="RU003862"/>
    </source>
</evidence>
<sequence length="290" mass="31463">MKIIDKMNRNGQFISLEFFPPKDKNEWPGFFQVVDRLAQLKPLFASVTYGAGGSTRGDTLEIVNRLKNEHGLDAMAHLTCIGAYRGDLQLFLDSLAEAGVNDVLALRGDLPKDVPPEFSACRTLLHASDLAAFIRESHPGMGIGVAGYPEVHPEAVDAEHDLRYLKLKLDQGGDFAITQLFFDNALYFDFVAKARSIGIDKPIIPGIIPVVSLKVIQRIISLCGATLPAGYLAELEEADRKGGAAAVQEVGVAHARRQAKELLAAGVPGVHIYTLNRDQAVLDLVQGLLP</sequence>
<dbReference type="GO" id="GO:0009086">
    <property type="term" value="P:methionine biosynthetic process"/>
    <property type="evidence" value="ECO:0007669"/>
    <property type="project" value="TreeGrafter"/>
</dbReference>
<keyword evidence="4 9" id="KW-0285">Flavoprotein</keyword>
<dbReference type="CDD" id="cd00537">
    <property type="entry name" value="MTHFR"/>
    <property type="match status" value="1"/>
</dbReference>
<reference evidence="11" key="1">
    <citation type="submission" date="2020-06" db="EMBL/GenBank/DDBJ databases">
        <title>Draft genomic sequecing of Geomonas sp. Red736.</title>
        <authorList>
            <person name="Itoh H."/>
            <person name="Xu Z.X."/>
            <person name="Ushijima N."/>
            <person name="Masuda Y."/>
            <person name="Shiratori Y."/>
            <person name="Senoo K."/>
        </authorList>
    </citation>
    <scope>NUCLEOTIDE SEQUENCE [LARGE SCALE GENOMIC DNA]</scope>
    <source>
        <strain evidence="11">Red736</strain>
    </source>
</reference>
<dbReference type="AlphaFoldDB" id="A0A6V8MZ44"/>
<evidence type="ECO:0000256" key="6">
    <source>
        <dbReference type="ARBA" id="ARBA00023002"/>
    </source>
</evidence>
<proteinExistence type="inferred from homology"/>
<evidence type="ECO:0000256" key="4">
    <source>
        <dbReference type="ARBA" id="ARBA00022630"/>
    </source>
</evidence>
<dbReference type="PANTHER" id="PTHR45754">
    <property type="entry name" value="METHYLENETETRAHYDROFOLATE REDUCTASE"/>
    <property type="match status" value="1"/>
</dbReference>
<dbReference type="InterPro" id="IPR029041">
    <property type="entry name" value="FAD-linked_oxidoreductase-like"/>
</dbReference>
<comment type="caution">
    <text evidence="10">The sequence shown here is derived from an EMBL/GenBank/DDBJ whole genome shotgun (WGS) entry which is preliminary data.</text>
</comment>
<keyword evidence="6 9" id="KW-0560">Oxidoreductase</keyword>
<evidence type="ECO:0000256" key="1">
    <source>
        <dbReference type="ARBA" id="ARBA00001974"/>
    </source>
</evidence>
<dbReference type="GO" id="GO:0071949">
    <property type="term" value="F:FAD binding"/>
    <property type="evidence" value="ECO:0007669"/>
    <property type="project" value="TreeGrafter"/>
</dbReference>
<evidence type="ECO:0000256" key="8">
    <source>
        <dbReference type="ARBA" id="ARBA00048628"/>
    </source>
</evidence>
<comment type="pathway">
    <text evidence="7">Amino-acid biosynthesis; L-methionine biosynthesis via de novo pathway.</text>
</comment>
<gene>
    <name evidence="10" type="primary">metF</name>
    <name evidence="10" type="ORF">GMPD_33200</name>
</gene>
<protein>
    <recommendedName>
        <fullName evidence="9">Methylenetetrahydrofolate reductase</fullName>
    </recommendedName>
</protein>
<name>A0A6V8MZ44_9BACT</name>
<dbReference type="GO" id="GO:0035999">
    <property type="term" value="P:tetrahydrofolate interconversion"/>
    <property type="evidence" value="ECO:0007669"/>
    <property type="project" value="UniProtKB-UniPathway"/>
</dbReference>
<dbReference type="InterPro" id="IPR003171">
    <property type="entry name" value="Mehydrof_redctse-like"/>
</dbReference>
<dbReference type="RefSeq" id="WP_183349447.1">
    <property type="nucleotide sequence ID" value="NZ_BLXY01000009.1"/>
</dbReference>
<dbReference type="Gene3D" id="3.20.20.220">
    <property type="match status" value="1"/>
</dbReference>
<evidence type="ECO:0000256" key="5">
    <source>
        <dbReference type="ARBA" id="ARBA00022827"/>
    </source>
</evidence>
<evidence type="ECO:0000313" key="10">
    <source>
        <dbReference type="EMBL" id="GFO65401.1"/>
    </source>
</evidence>
<dbReference type="EMBL" id="BLXY01000009">
    <property type="protein sequence ID" value="GFO65401.1"/>
    <property type="molecule type" value="Genomic_DNA"/>
</dbReference>
<comment type="catalytic activity">
    <reaction evidence="8">
        <text>(6S)-5-methyl-5,6,7,8-tetrahydrofolate + NAD(+) = (6R)-5,10-methylene-5,6,7,8-tetrahydrofolate + NADH + H(+)</text>
        <dbReference type="Rhea" id="RHEA:19821"/>
        <dbReference type="ChEBI" id="CHEBI:15378"/>
        <dbReference type="ChEBI" id="CHEBI:15636"/>
        <dbReference type="ChEBI" id="CHEBI:18608"/>
        <dbReference type="ChEBI" id="CHEBI:57540"/>
        <dbReference type="ChEBI" id="CHEBI:57945"/>
        <dbReference type="EC" id="1.5.1.54"/>
    </reaction>
    <physiologicalReaction direction="right-to-left" evidence="8">
        <dbReference type="Rhea" id="RHEA:19823"/>
    </physiologicalReaction>
</comment>
<dbReference type="Proteomes" id="UP000568888">
    <property type="component" value="Unassembled WGS sequence"/>
</dbReference>
<dbReference type="PANTHER" id="PTHR45754:SF3">
    <property type="entry name" value="METHYLENETETRAHYDROFOLATE REDUCTASE (NADPH)"/>
    <property type="match status" value="1"/>
</dbReference>
<evidence type="ECO:0000256" key="2">
    <source>
        <dbReference type="ARBA" id="ARBA00004777"/>
    </source>
</evidence>
<dbReference type="Pfam" id="PF02219">
    <property type="entry name" value="MTHFR"/>
    <property type="match status" value="1"/>
</dbReference>